<name>A0A550D033_9AGAR</name>
<organism evidence="6 7">
    <name type="scientific">Schizophyllum amplum</name>
    <dbReference type="NCBI Taxonomy" id="97359"/>
    <lineage>
        <taxon>Eukaryota</taxon>
        <taxon>Fungi</taxon>
        <taxon>Dikarya</taxon>
        <taxon>Basidiomycota</taxon>
        <taxon>Agaricomycotina</taxon>
        <taxon>Agaricomycetes</taxon>
        <taxon>Agaricomycetidae</taxon>
        <taxon>Agaricales</taxon>
        <taxon>Schizophyllaceae</taxon>
        <taxon>Schizophyllum</taxon>
    </lineage>
</organism>
<dbReference type="SUPFAM" id="SSF144232">
    <property type="entry name" value="HIT/MYND zinc finger-like"/>
    <property type="match status" value="1"/>
</dbReference>
<evidence type="ECO:0000256" key="2">
    <source>
        <dbReference type="ARBA" id="ARBA00022771"/>
    </source>
</evidence>
<dbReference type="AlphaFoldDB" id="A0A550D033"/>
<dbReference type="Proteomes" id="UP000320762">
    <property type="component" value="Unassembled WGS sequence"/>
</dbReference>
<evidence type="ECO:0000313" key="6">
    <source>
        <dbReference type="EMBL" id="TRM70402.1"/>
    </source>
</evidence>
<dbReference type="EMBL" id="VDMD01000001">
    <property type="protein sequence ID" value="TRM70402.1"/>
    <property type="molecule type" value="Genomic_DNA"/>
</dbReference>
<proteinExistence type="predicted"/>
<comment type="caution">
    <text evidence="6">The sequence shown here is derived from an EMBL/GenBank/DDBJ whole genome shotgun (WGS) entry which is preliminary data.</text>
</comment>
<gene>
    <name evidence="6" type="ORF">BD626DRAFT_625591</name>
</gene>
<evidence type="ECO:0000313" key="7">
    <source>
        <dbReference type="Proteomes" id="UP000320762"/>
    </source>
</evidence>
<reference evidence="6 7" key="1">
    <citation type="journal article" date="2019" name="New Phytol.">
        <title>Comparative genomics reveals unique wood-decay strategies and fruiting body development in the Schizophyllaceae.</title>
        <authorList>
            <person name="Almasi E."/>
            <person name="Sahu N."/>
            <person name="Krizsan K."/>
            <person name="Balint B."/>
            <person name="Kovacs G.M."/>
            <person name="Kiss B."/>
            <person name="Cseklye J."/>
            <person name="Drula E."/>
            <person name="Henrissat B."/>
            <person name="Nagy I."/>
            <person name="Chovatia M."/>
            <person name="Adam C."/>
            <person name="LaButti K."/>
            <person name="Lipzen A."/>
            <person name="Riley R."/>
            <person name="Grigoriev I.V."/>
            <person name="Nagy L.G."/>
        </authorList>
    </citation>
    <scope>NUCLEOTIDE SEQUENCE [LARGE SCALE GENOMIC DNA]</scope>
    <source>
        <strain evidence="6 7">NL-1724</strain>
    </source>
</reference>
<protein>
    <recommendedName>
        <fullName evidence="5">MYND-type domain-containing protein</fullName>
    </recommendedName>
</protein>
<evidence type="ECO:0000259" key="5">
    <source>
        <dbReference type="PROSITE" id="PS50865"/>
    </source>
</evidence>
<keyword evidence="7" id="KW-1185">Reference proteome</keyword>
<evidence type="ECO:0000256" key="4">
    <source>
        <dbReference type="PROSITE-ProRule" id="PRU00134"/>
    </source>
</evidence>
<evidence type="ECO:0000256" key="3">
    <source>
        <dbReference type="ARBA" id="ARBA00022833"/>
    </source>
</evidence>
<keyword evidence="2 4" id="KW-0863">Zinc-finger</keyword>
<keyword evidence="1" id="KW-0479">Metal-binding</keyword>
<keyword evidence="3" id="KW-0862">Zinc</keyword>
<sequence length="596" mass="67437">MNAPTPLVTAFRSAFPDTVDRITHDMLTPALSRRLFACLKHTRIPSHPFDQAAVDTIAEVLYALGVYFRISHGLDDNPAAFKGMVLSHFPDVWQWFVFLCPQSGHITDLPPTQRRESGCDLLPDGDIYISLAWRLSLIVATIPRLLKTAEGARALLSISDLVPVVISLLVYDSYPTSVAASIAIWQHRLCAVLFQLLNHRMDALKRRAHDEMAAFEGQNRGVIAWTLIHRLALFFHPDNEDAFLPYYYYFFRIDTMKDTIDRLHTLNPVQSIVNMLAWATTSSIWPASLTAGQHRIITIWMGVLGPLLDLPNSIFLPHTELLIALRAGILPIVHRLLELQIPSGQLPAATEEDMMYKLAAVDMLKTIFLPGLVWRDVLRTIRSATKDTDILTNVDSAKDPDWNAFAAYYRYFCAIWSHYKEALVEARKSCAYTECQRSSNLKMCICGSVCYCSIYCQRLHWRPFHQPFCVPRAPIRKSRQPGSPAWNTVTHSERLFFQCCALEVIRGSGDPDALQDYCSVMVDFVNEQMTVPAGVRIQYGAMEELAFAFQPKDRDARAVHIGVRVSSVTQIIQMEVDVLSYKTWRDVAGCGKRASR</sequence>
<evidence type="ECO:0000256" key="1">
    <source>
        <dbReference type="ARBA" id="ARBA00022723"/>
    </source>
</evidence>
<dbReference type="OrthoDB" id="2992749at2759"/>
<accession>A0A550D033</accession>
<dbReference type="PROSITE" id="PS50865">
    <property type="entry name" value="ZF_MYND_2"/>
    <property type="match status" value="1"/>
</dbReference>
<feature type="domain" description="MYND-type" evidence="5">
    <location>
        <begin position="432"/>
        <end position="469"/>
    </location>
</feature>
<dbReference type="InterPro" id="IPR002893">
    <property type="entry name" value="Znf_MYND"/>
</dbReference>
<dbReference type="GO" id="GO:0008270">
    <property type="term" value="F:zinc ion binding"/>
    <property type="evidence" value="ECO:0007669"/>
    <property type="project" value="UniProtKB-KW"/>
</dbReference>